<gene>
    <name evidence="1" type="ORF">BC739_002191</name>
</gene>
<dbReference type="PANTHER" id="PTHR34822">
    <property type="entry name" value="GRPB DOMAIN PROTEIN (AFU_ORTHOLOGUE AFUA_1G01530)"/>
    <property type="match status" value="1"/>
</dbReference>
<dbReference type="Pfam" id="PF04229">
    <property type="entry name" value="GrpB"/>
    <property type="match status" value="1"/>
</dbReference>
<keyword evidence="1" id="KW-0418">Kinase</keyword>
<evidence type="ECO:0000313" key="2">
    <source>
        <dbReference type="Proteomes" id="UP000517916"/>
    </source>
</evidence>
<dbReference type="SUPFAM" id="SSF81301">
    <property type="entry name" value="Nucleotidyltransferase"/>
    <property type="match status" value="1"/>
</dbReference>
<keyword evidence="1" id="KW-0808">Transferase</keyword>
<accession>A0ABR6BDP3</accession>
<dbReference type="GO" id="GO:0004140">
    <property type="term" value="F:dephospho-CoA kinase activity"/>
    <property type="evidence" value="ECO:0007669"/>
    <property type="project" value="UniProtKB-EC"/>
</dbReference>
<dbReference type="InterPro" id="IPR043519">
    <property type="entry name" value="NT_sf"/>
</dbReference>
<keyword evidence="2" id="KW-1185">Reference proteome</keyword>
<name>A0ABR6BDP3_9PSEU</name>
<dbReference type="Gene3D" id="3.30.460.10">
    <property type="entry name" value="Beta Polymerase, domain 2"/>
    <property type="match status" value="1"/>
</dbReference>
<sequence length="261" mass="28778">MLKIAVLDAEVDLGKDFHVVPELGGPLALVLAAHPPADPRVVDLVLAGTDLDQLKRTRLEPFAQNVANRRFAVSTGSPELAEWDPSWSITAERLLNRLRSALPGWPGLRWDHIGSTSVPGLAAKPIIDLQLGVPCLDQLDGLDEALLAVGFTDVALLAPDSPGVLRDAQRGATGPDARWDKRLFASADPGQRAILHVRQIDSPWWRYTTRFRDLLRADPVVRHDYEQAKRQLTDGRSYDAYTVAKTAFFDTIQARLDEPVS</sequence>
<dbReference type="Proteomes" id="UP000517916">
    <property type="component" value="Unassembled WGS sequence"/>
</dbReference>
<evidence type="ECO:0000313" key="1">
    <source>
        <dbReference type="EMBL" id="MBA8924992.1"/>
    </source>
</evidence>
<proteinExistence type="predicted"/>
<reference evidence="1 2" key="1">
    <citation type="submission" date="2020-08" db="EMBL/GenBank/DDBJ databases">
        <title>Genomic Encyclopedia of Archaeal and Bacterial Type Strains, Phase II (KMG-II): from individual species to whole genera.</title>
        <authorList>
            <person name="Goeker M."/>
        </authorList>
    </citation>
    <scope>NUCLEOTIDE SEQUENCE [LARGE SCALE GENOMIC DNA]</scope>
    <source>
        <strain evidence="1 2">DSM 43850</strain>
    </source>
</reference>
<protein>
    <submittedName>
        <fullName evidence="1">Dephospho-CoA kinase</fullName>
        <ecNumber evidence="1">2.7.1.24</ecNumber>
    </submittedName>
</protein>
<comment type="caution">
    <text evidence="1">The sequence shown here is derived from an EMBL/GenBank/DDBJ whole genome shotgun (WGS) entry which is preliminary data.</text>
</comment>
<dbReference type="EMBL" id="JACJID010000002">
    <property type="protein sequence ID" value="MBA8924992.1"/>
    <property type="molecule type" value="Genomic_DNA"/>
</dbReference>
<organism evidence="1 2">
    <name type="scientific">Kutzneria viridogrisea</name>
    <dbReference type="NCBI Taxonomy" id="47990"/>
    <lineage>
        <taxon>Bacteria</taxon>
        <taxon>Bacillati</taxon>
        <taxon>Actinomycetota</taxon>
        <taxon>Actinomycetes</taxon>
        <taxon>Pseudonocardiales</taxon>
        <taxon>Pseudonocardiaceae</taxon>
        <taxon>Kutzneria</taxon>
    </lineage>
</organism>
<dbReference type="PANTHER" id="PTHR34822:SF1">
    <property type="entry name" value="GRPB FAMILY PROTEIN"/>
    <property type="match status" value="1"/>
</dbReference>
<dbReference type="InterPro" id="IPR007344">
    <property type="entry name" value="GrpB/CoaE"/>
</dbReference>
<dbReference type="EC" id="2.7.1.24" evidence="1"/>